<proteinExistence type="predicted"/>
<comment type="caution">
    <text evidence="1">The sequence shown here is derived from an EMBL/GenBank/DDBJ whole genome shotgun (WGS) entry which is preliminary data.</text>
</comment>
<evidence type="ECO:0000313" key="1">
    <source>
        <dbReference type="EMBL" id="KAI0093368.1"/>
    </source>
</evidence>
<organism evidence="1 2">
    <name type="scientific">Irpex rosettiformis</name>
    <dbReference type="NCBI Taxonomy" id="378272"/>
    <lineage>
        <taxon>Eukaryota</taxon>
        <taxon>Fungi</taxon>
        <taxon>Dikarya</taxon>
        <taxon>Basidiomycota</taxon>
        <taxon>Agaricomycotina</taxon>
        <taxon>Agaricomycetes</taxon>
        <taxon>Polyporales</taxon>
        <taxon>Irpicaceae</taxon>
        <taxon>Irpex</taxon>
    </lineage>
</organism>
<protein>
    <submittedName>
        <fullName evidence="1">Uncharacterized protein</fullName>
    </submittedName>
</protein>
<evidence type="ECO:0000313" key="2">
    <source>
        <dbReference type="Proteomes" id="UP001055072"/>
    </source>
</evidence>
<sequence length="234" mass="25990">MERATLRSREVQDVTVLLRVPGSLPFPVHYFASFLSLMVQYSAYLSHLTPYRIPDLSHDLVYNGLGLILPHPVVDFASHCLFLVATVVTLAVVPAVTFKLSCGQGGAPKHLVVIWLSWWVPIMAYGWTPSVTLLDGLDSDPHETFFDTLIFATTPDGEVLIISLLTSYILRPVWTVAPSIAPRQRDGEKGSLRSDVWSEGRGSRTVTSVNSWAILVLGPNLVWFHQWLGVANHM</sequence>
<gene>
    <name evidence="1" type="ORF">BDY19DRAFT_903125</name>
</gene>
<accession>A0ACB8UGJ0</accession>
<name>A0ACB8UGJ0_9APHY</name>
<reference evidence="1" key="1">
    <citation type="journal article" date="2021" name="Environ. Microbiol.">
        <title>Gene family expansions and transcriptome signatures uncover fungal adaptations to wood decay.</title>
        <authorList>
            <person name="Hage H."/>
            <person name="Miyauchi S."/>
            <person name="Viragh M."/>
            <person name="Drula E."/>
            <person name="Min B."/>
            <person name="Chaduli D."/>
            <person name="Navarro D."/>
            <person name="Favel A."/>
            <person name="Norest M."/>
            <person name="Lesage-Meessen L."/>
            <person name="Balint B."/>
            <person name="Merenyi Z."/>
            <person name="de Eugenio L."/>
            <person name="Morin E."/>
            <person name="Martinez A.T."/>
            <person name="Baldrian P."/>
            <person name="Stursova M."/>
            <person name="Martinez M.J."/>
            <person name="Novotny C."/>
            <person name="Magnuson J.K."/>
            <person name="Spatafora J.W."/>
            <person name="Maurice S."/>
            <person name="Pangilinan J."/>
            <person name="Andreopoulos W."/>
            <person name="LaButti K."/>
            <person name="Hundley H."/>
            <person name="Na H."/>
            <person name="Kuo A."/>
            <person name="Barry K."/>
            <person name="Lipzen A."/>
            <person name="Henrissat B."/>
            <person name="Riley R."/>
            <person name="Ahrendt S."/>
            <person name="Nagy L.G."/>
            <person name="Grigoriev I.V."/>
            <person name="Martin F."/>
            <person name="Rosso M.N."/>
        </authorList>
    </citation>
    <scope>NUCLEOTIDE SEQUENCE</scope>
    <source>
        <strain evidence="1">CBS 384.51</strain>
    </source>
</reference>
<dbReference type="Proteomes" id="UP001055072">
    <property type="component" value="Unassembled WGS sequence"/>
</dbReference>
<dbReference type="EMBL" id="MU274902">
    <property type="protein sequence ID" value="KAI0093368.1"/>
    <property type="molecule type" value="Genomic_DNA"/>
</dbReference>
<keyword evidence="2" id="KW-1185">Reference proteome</keyword>